<dbReference type="InterPro" id="IPR014719">
    <property type="entry name" value="Ribosomal_bL12_C/ClpS-like"/>
</dbReference>
<gene>
    <name evidence="1" type="ORF">CFN78_17930</name>
</gene>
<evidence type="ECO:0000313" key="2">
    <source>
        <dbReference type="Proteomes" id="UP000242444"/>
    </source>
</evidence>
<organism evidence="1 2">
    <name type="scientific">Amycolatopsis antarctica</name>
    <dbReference type="NCBI Taxonomy" id="1854586"/>
    <lineage>
        <taxon>Bacteria</taxon>
        <taxon>Bacillati</taxon>
        <taxon>Actinomycetota</taxon>
        <taxon>Actinomycetes</taxon>
        <taxon>Pseudonocardiales</taxon>
        <taxon>Pseudonocardiaceae</taxon>
        <taxon>Amycolatopsis</taxon>
    </lineage>
</organism>
<dbReference type="EMBL" id="NKYE01000010">
    <property type="protein sequence ID" value="OZM72013.1"/>
    <property type="molecule type" value="Genomic_DNA"/>
</dbReference>
<protein>
    <recommendedName>
        <fullName evidence="3">Ribosomal protein L7/L12 C-terminal domain-containing protein</fullName>
    </recommendedName>
</protein>
<name>A0A263D0Q9_9PSEU</name>
<dbReference type="RefSeq" id="WP_094863969.1">
    <property type="nucleotide sequence ID" value="NZ_NKYE01000010.1"/>
</dbReference>
<keyword evidence="2" id="KW-1185">Reference proteome</keyword>
<accession>A0A263D0Q9</accession>
<dbReference type="AlphaFoldDB" id="A0A263D0Q9"/>
<evidence type="ECO:0008006" key="3">
    <source>
        <dbReference type="Google" id="ProtNLM"/>
    </source>
</evidence>
<evidence type="ECO:0000313" key="1">
    <source>
        <dbReference type="EMBL" id="OZM72013.1"/>
    </source>
</evidence>
<dbReference type="Gene3D" id="3.30.1390.10">
    <property type="match status" value="1"/>
</dbReference>
<dbReference type="InParanoid" id="A0A263D0Q9"/>
<comment type="caution">
    <text evidence="1">The sequence shown here is derived from an EMBL/GenBank/DDBJ whole genome shotgun (WGS) entry which is preliminary data.</text>
</comment>
<sequence length="98" mass="10637">MDHSSVLMLILIVLLLATAAAGAVGRRNRADRRVARVERKLDAVLAHLGVELPEPGMDRVHALLAEGKRIEAIKAYRECTDADLREAKEAVDRLAAGS</sequence>
<dbReference type="OrthoDB" id="3298842at2"/>
<proteinExistence type="predicted"/>
<dbReference type="Proteomes" id="UP000242444">
    <property type="component" value="Unassembled WGS sequence"/>
</dbReference>
<reference evidence="1 2" key="1">
    <citation type="submission" date="2017-07" db="EMBL/GenBank/DDBJ databases">
        <title>Amycolatopsis antarcticus sp. nov., isolated from the surface of an Antarcticus brown macroalga.</title>
        <authorList>
            <person name="Wang J."/>
            <person name="Leiva S."/>
            <person name="Huang J."/>
            <person name="Huang Y."/>
        </authorList>
    </citation>
    <scope>NUCLEOTIDE SEQUENCE [LARGE SCALE GENOMIC DNA]</scope>
    <source>
        <strain evidence="1 2">AU-G6</strain>
    </source>
</reference>